<accession>A0A4R6RME4</accession>
<gene>
    <name evidence="1" type="ORF">C7957_13710</name>
</gene>
<comment type="caution">
    <text evidence="1">The sequence shown here is derived from an EMBL/GenBank/DDBJ whole genome shotgun (WGS) entry which is preliminary data.</text>
</comment>
<evidence type="ECO:0000313" key="1">
    <source>
        <dbReference type="EMBL" id="TDP87853.1"/>
    </source>
</evidence>
<dbReference type="PANTHER" id="PTHR34613:SF1">
    <property type="entry name" value="SLL6017 PROTEIN"/>
    <property type="match status" value="1"/>
</dbReference>
<protein>
    <submittedName>
        <fullName evidence="1">Uncharacterized protein</fullName>
    </submittedName>
</protein>
<dbReference type="AlphaFoldDB" id="A0A4R6RME4"/>
<dbReference type="RefSeq" id="WP_133531184.1">
    <property type="nucleotide sequence ID" value="NZ_SNXX01000037.1"/>
</dbReference>
<proteinExistence type="predicted"/>
<reference evidence="1 2" key="1">
    <citation type="submission" date="2019-03" db="EMBL/GenBank/DDBJ databases">
        <title>Subsurface microbial communities from deep shales in Ohio and West Virginia, USA.</title>
        <authorList>
            <person name="Wrighton K."/>
        </authorList>
    </citation>
    <scope>NUCLEOTIDE SEQUENCE [LARGE SCALE GENOMIC DNA]</scope>
    <source>
        <strain evidence="1 2">MSL 7</strain>
    </source>
</reference>
<dbReference type="EMBL" id="SNXX01000037">
    <property type="protein sequence ID" value="TDP87853.1"/>
    <property type="molecule type" value="Genomic_DNA"/>
</dbReference>
<evidence type="ECO:0000313" key="2">
    <source>
        <dbReference type="Proteomes" id="UP000295176"/>
    </source>
</evidence>
<dbReference type="PANTHER" id="PTHR34613">
    <property type="entry name" value="SLL0800 PROTEIN"/>
    <property type="match status" value="1"/>
</dbReference>
<organism evidence="1 2">
    <name type="scientific">Halanaerobium saccharolyticum</name>
    <dbReference type="NCBI Taxonomy" id="43595"/>
    <lineage>
        <taxon>Bacteria</taxon>
        <taxon>Bacillati</taxon>
        <taxon>Bacillota</taxon>
        <taxon>Clostridia</taxon>
        <taxon>Halanaerobiales</taxon>
        <taxon>Halanaerobiaceae</taxon>
        <taxon>Halanaerobium</taxon>
    </lineage>
</organism>
<dbReference type="Proteomes" id="UP000295176">
    <property type="component" value="Unassembled WGS sequence"/>
</dbReference>
<sequence>MQQFDVTAHNYDFVFKDSFSLFKNDIGDFLKVELPGIVSYLETEFAEIETSAERMDLNFKLEDGSILHLEEEIEVSVNDLIRFASYDLKLYNRYRDRIRTIILCIKGYPAAEAAFNAGSLGYNTTVVNMSDKDGKEKLKELREKIEKGEEINYLELIFLPLMNSDQDMVKRVKETIELEKQLEVERNLKNNIVALTFVLCDKFLSDQEISEIWRDYKMVRIFKYAEEQGKKKGKIEGKEEGKQEEARVILKRIIKAKFGDHDNEIIDLINKSELSKIEDLSEKIITADSKEEIIDFLKH</sequence>
<name>A0A4R6RME4_9FIRM</name>